<comment type="subcellular location">
    <subcellularLocation>
        <location evidence="1">Membrane</location>
        <topology evidence="1">Single-pass membrane protein</topology>
    </subcellularLocation>
</comment>
<evidence type="ECO:0000256" key="5">
    <source>
        <dbReference type="ARBA" id="ARBA00023136"/>
    </source>
</evidence>
<feature type="transmembrane region" description="Helical" evidence="6">
    <location>
        <begin position="59"/>
        <end position="79"/>
    </location>
</feature>
<comment type="caution">
    <text evidence="9">The sequence shown here is derived from an EMBL/GenBank/DDBJ whole genome shotgun (WGS) entry which is preliminary data.</text>
</comment>
<organism evidence="9 10">
    <name type="scientific">Candidatus Methylobacter favarea</name>
    <dbReference type="NCBI Taxonomy" id="2707345"/>
    <lineage>
        <taxon>Bacteria</taxon>
        <taxon>Pseudomonadati</taxon>
        <taxon>Pseudomonadota</taxon>
        <taxon>Gammaproteobacteria</taxon>
        <taxon>Methylococcales</taxon>
        <taxon>Methylococcaceae</taxon>
        <taxon>Methylobacter</taxon>
    </lineage>
</organism>
<evidence type="ECO:0000259" key="8">
    <source>
        <dbReference type="SMART" id="SM00244"/>
    </source>
</evidence>
<gene>
    <name evidence="9" type="primary">hflK</name>
    <name evidence="9" type="ORF">METHB2_90094</name>
</gene>
<comment type="subunit">
    <text evidence="6">HflC and HflK may interact to form a multimeric complex.</text>
</comment>
<dbReference type="SUPFAM" id="SSF117892">
    <property type="entry name" value="Band 7/SPFH domain"/>
    <property type="match status" value="1"/>
</dbReference>
<evidence type="ECO:0000256" key="4">
    <source>
        <dbReference type="ARBA" id="ARBA00022989"/>
    </source>
</evidence>
<evidence type="ECO:0000256" key="1">
    <source>
        <dbReference type="ARBA" id="ARBA00004167"/>
    </source>
</evidence>
<dbReference type="SMART" id="SM00244">
    <property type="entry name" value="PHB"/>
    <property type="match status" value="1"/>
</dbReference>
<evidence type="ECO:0000256" key="3">
    <source>
        <dbReference type="ARBA" id="ARBA00022692"/>
    </source>
</evidence>
<dbReference type="RefSeq" id="WP_174627683.1">
    <property type="nucleotide sequence ID" value="NZ_CADCXN010000124.1"/>
</dbReference>
<evidence type="ECO:0000256" key="6">
    <source>
        <dbReference type="RuleBase" id="RU364113"/>
    </source>
</evidence>
<dbReference type="PANTHER" id="PTHR43327">
    <property type="entry name" value="STOMATIN-LIKE PROTEIN 2, MITOCHONDRIAL"/>
    <property type="match status" value="1"/>
</dbReference>
<dbReference type="EMBL" id="CADCXN010000124">
    <property type="protein sequence ID" value="CAA9892987.1"/>
    <property type="molecule type" value="Genomic_DNA"/>
</dbReference>
<evidence type="ECO:0000256" key="7">
    <source>
        <dbReference type="SAM" id="MobiDB-lite"/>
    </source>
</evidence>
<dbReference type="NCBIfam" id="TIGR01933">
    <property type="entry name" value="hflK"/>
    <property type="match status" value="1"/>
</dbReference>
<feature type="region of interest" description="Disordered" evidence="7">
    <location>
        <begin position="360"/>
        <end position="400"/>
    </location>
</feature>
<dbReference type="InterPro" id="IPR036013">
    <property type="entry name" value="Band_7/SPFH_dom_sf"/>
</dbReference>
<dbReference type="PANTHER" id="PTHR43327:SF2">
    <property type="entry name" value="MODULATOR OF FTSH PROTEASE HFLK"/>
    <property type="match status" value="1"/>
</dbReference>
<dbReference type="Gene3D" id="3.30.479.30">
    <property type="entry name" value="Band 7 domain"/>
    <property type="match status" value="1"/>
</dbReference>
<name>A0A8S0YB19_9GAMM</name>
<dbReference type="InterPro" id="IPR010201">
    <property type="entry name" value="HflK"/>
</dbReference>
<feature type="domain" description="Band 7" evidence="8">
    <location>
        <begin position="74"/>
        <end position="251"/>
    </location>
</feature>
<feature type="region of interest" description="Disordered" evidence="7">
    <location>
        <begin position="1"/>
        <end position="26"/>
    </location>
</feature>
<evidence type="ECO:0000313" key="9">
    <source>
        <dbReference type="EMBL" id="CAA9892987.1"/>
    </source>
</evidence>
<dbReference type="Proteomes" id="UP000494216">
    <property type="component" value="Unassembled WGS sequence"/>
</dbReference>
<dbReference type="InterPro" id="IPR020980">
    <property type="entry name" value="Membrane_HflK_N"/>
</dbReference>
<keyword evidence="5 6" id="KW-0472">Membrane</keyword>
<reference evidence="9 10" key="1">
    <citation type="submission" date="2020-02" db="EMBL/GenBank/DDBJ databases">
        <authorList>
            <person name="Hogendoorn C."/>
        </authorList>
    </citation>
    <scope>NUCLEOTIDE SEQUENCE [LARGE SCALE GENOMIC DNA]</scope>
    <source>
        <strain evidence="9">METHB21</strain>
    </source>
</reference>
<dbReference type="Pfam" id="PF12221">
    <property type="entry name" value="HflK_N"/>
    <property type="match status" value="1"/>
</dbReference>
<protein>
    <recommendedName>
        <fullName evidence="6">Protein HflK</fullName>
    </recommendedName>
</protein>
<evidence type="ECO:0000313" key="10">
    <source>
        <dbReference type="Proteomes" id="UP000494216"/>
    </source>
</evidence>
<dbReference type="InterPro" id="IPR001107">
    <property type="entry name" value="Band_7"/>
</dbReference>
<keyword evidence="3 6" id="KW-0812">Transmembrane</keyword>
<feature type="compositionally biased region" description="Basic and acidic residues" evidence="7">
    <location>
        <begin position="7"/>
        <end position="26"/>
    </location>
</feature>
<dbReference type="CDD" id="cd03404">
    <property type="entry name" value="SPFH_HflK"/>
    <property type="match status" value="1"/>
</dbReference>
<feature type="compositionally biased region" description="Polar residues" evidence="7">
    <location>
        <begin position="360"/>
        <end position="375"/>
    </location>
</feature>
<dbReference type="GO" id="GO:0016020">
    <property type="term" value="C:membrane"/>
    <property type="evidence" value="ECO:0007669"/>
    <property type="project" value="UniProtKB-SubCell"/>
</dbReference>
<dbReference type="Pfam" id="PF01145">
    <property type="entry name" value="Band_7"/>
    <property type="match status" value="1"/>
</dbReference>
<dbReference type="AlphaFoldDB" id="A0A8S0YB19"/>
<sequence length="400" mass="44204">MSWNEPGGDKKDPWSGRGDQKTPPDLDEAIRSLQEKLGKIFGGGRGGSRGPTEGASMKAIGFFIAGALLLWGLSGFYIVDEGNHGVERRFGKYIATTQSGLNWHFPVPIETVDIINVRQQRFIEVGYRSGGSDQSRGSVPKEALMLTKDENIVDVRLAVQYQVKNAKDFLFNVVNPAATLKQVIESAQRGVVGSSTMDFVLTEGRSEVVAQIKKEIQDIMDYYQSGVQITSVNLQDAQPPEQVQNAFEDAIKSREDQQRLINEAEAYSNDVVPKARGAAARKIQEAEGYKEQVIAQAEGEASRFSQLLAEYKKAPDVTRKRLYLESMESVLTESNTVLIDVKGGNNLLYLPLDKIIERQPQPSLQKTETAQSSVHESAADEVEDQPGLRTITRGRDARGR</sequence>
<accession>A0A8S0YB19</accession>
<keyword evidence="4 6" id="KW-1133">Transmembrane helix</keyword>
<dbReference type="InterPro" id="IPR050710">
    <property type="entry name" value="Band7/mec-2_domain"/>
</dbReference>
<evidence type="ECO:0000256" key="2">
    <source>
        <dbReference type="ARBA" id="ARBA00006971"/>
    </source>
</evidence>
<keyword evidence="10" id="KW-1185">Reference proteome</keyword>
<comment type="similarity">
    <text evidence="2 6">Belongs to the band 7/mec-2 family. HflK subfamily.</text>
</comment>
<comment type="function">
    <text evidence="6">HflC and HflK could encode or regulate a protease.</text>
</comment>
<proteinExistence type="inferred from homology"/>